<comment type="caution">
    <text evidence="3">The sequence shown here is derived from an EMBL/GenBank/DDBJ whole genome shotgun (WGS) entry which is preliminary data.</text>
</comment>
<evidence type="ECO:0000256" key="2">
    <source>
        <dbReference type="SAM" id="SignalP"/>
    </source>
</evidence>
<evidence type="ECO:0000313" key="3">
    <source>
        <dbReference type="EMBL" id="MEQ3362034.1"/>
    </source>
</evidence>
<feature type="compositionally biased region" description="Low complexity" evidence="1">
    <location>
        <begin position="414"/>
        <end position="434"/>
    </location>
</feature>
<keyword evidence="2" id="KW-0732">Signal</keyword>
<proteinExistence type="predicted"/>
<dbReference type="EMBL" id="JBBNOP010000002">
    <property type="protein sequence ID" value="MEQ3362034.1"/>
    <property type="molecule type" value="Genomic_DNA"/>
</dbReference>
<dbReference type="InterPro" id="IPR025584">
    <property type="entry name" value="Cthe_2159"/>
</dbReference>
<feature type="region of interest" description="Disordered" evidence="1">
    <location>
        <begin position="386"/>
        <end position="468"/>
    </location>
</feature>
<dbReference type="Pfam" id="PF14262">
    <property type="entry name" value="Cthe_2159"/>
    <property type="match status" value="1"/>
</dbReference>
<gene>
    <name evidence="3" type="ORF">AAA083_03470</name>
</gene>
<protein>
    <submittedName>
        <fullName evidence="3">Carbohydrate-binding domain-containing protein</fullName>
    </submittedName>
</protein>
<feature type="signal peptide" evidence="2">
    <location>
        <begin position="1"/>
        <end position="34"/>
    </location>
</feature>
<keyword evidence="4" id="KW-1185">Reference proteome</keyword>
<evidence type="ECO:0000256" key="1">
    <source>
        <dbReference type="SAM" id="MobiDB-lite"/>
    </source>
</evidence>
<name>A0ABV1JAD1_9ACTN</name>
<feature type="region of interest" description="Disordered" evidence="1">
    <location>
        <begin position="636"/>
        <end position="661"/>
    </location>
</feature>
<accession>A0ABV1JAD1</accession>
<organism evidence="3 4">
    <name type="scientific">Raoultibacter massiliensis</name>
    <dbReference type="NCBI Taxonomy" id="1852371"/>
    <lineage>
        <taxon>Bacteria</taxon>
        <taxon>Bacillati</taxon>
        <taxon>Actinomycetota</taxon>
        <taxon>Coriobacteriia</taxon>
        <taxon>Eggerthellales</taxon>
        <taxon>Eggerthellaceae</taxon>
        <taxon>Raoultibacter</taxon>
    </lineage>
</organism>
<sequence>MYVRFTFGNAGRTVGAIVAAVGMTAMLCLPGCSASDASTVVAADATVAASSDTATASGDIVSSANVAGMDFEYTDRDRDPSYDESSATHIELSQSASIVEGAGAVVDGSTVTITEEGTYIVSGQLTDGQLAVEADDAVKVQIVLNGATIHNEDGPAVYIKQTDKCFITLADGSVNTLTDGADYALEENSDEPYATLFSREDLTINGSGTLNVTGSYRHAVCSKDDLVITGGVYNVDAVEDGLRGRDCVKILDGMFNVVAGRDCIKSNKDTDEARGFVSIDGGTFDLTAGDEGVQAVTYLRVMGGTLAIDAEDDAMHSDLDALISGGEITINASDDAVHAETSLTIDGGTIDIQSCYEGYEAEKLYINGGDTHIVASDDAINAAAAETPADKAAAEDATGGGAPVEPDGADDLDGGAPAMPEGGTAPAGEAPASGMGSGGSFDQSDESDNERAQNGDMPDNAFSEGGATMGDENCLIEITGGYTVLEAEGDGVDSNGNVEITGGVLLVTGPTSGGDGAFDYDLSATITGGTVLMVGSTGMAQNFTSGEQPFSFATVSGSANQSVAITDEEGNVLVSYTPTKQFGMVLASSPAFEEGGTYQLVVGGAVSGANADGYTDAGAVSGGIATEITASTTATGGMGGLGRGGGGMPAGQGGDVQRGMR</sequence>
<feature type="chain" id="PRO_5045099473" evidence="2">
    <location>
        <begin position="35"/>
        <end position="661"/>
    </location>
</feature>
<dbReference type="RefSeq" id="WP_349227175.1">
    <property type="nucleotide sequence ID" value="NZ_JBBNOP010000002.1"/>
</dbReference>
<dbReference type="Proteomes" id="UP001487305">
    <property type="component" value="Unassembled WGS sequence"/>
</dbReference>
<evidence type="ECO:0000313" key="4">
    <source>
        <dbReference type="Proteomes" id="UP001487305"/>
    </source>
</evidence>
<reference evidence="3 4" key="1">
    <citation type="submission" date="2024-04" db="EMBL/GenBank/DDBJ databases">
        <title>Human intestinal bacterial collection.</title>
        <authorList>
            <person name="Pauvert C."/>
            <person name="Hitch T.C.A."/>
            <person name="Clavel T."/>
        </authorList>
    </citation>
    <scope>NUCLEOTIDE SEQUENCE [LARGE SCALE GENOMIC DNA]</scope>
    <source>
        <strain evidence="3 4">CLA-KB-H42</strain>
    </source>
</reference>